<proteinExistence type="predicted"/>
<dbReference type="RefSeq" id="WP_229782559.1">
    <property type="nucleotide sequence ID" value="NZ_BMOS01000004.1"/>
</dbReference>
<name>A0A918CZR3_9BACI</name>
<dbReference type="AlphaFoldDB" id="A0A918CZR3"/>
<accession>A0A918CZR3</accession>
<organism evidence="1 2">
    <name type="scientific">Oceanobacillus indicireducens</name>
    <dbReference type="NCBI Taxonomy" id="1004261"/>
    <lineage>
        <taxon>Bacteria</taxon>
        <taxon>Bacillati</taxon>
        <taxon>Bacillota</taxon>
        <taxon>Bacilli</taxon>
        <taxon>Bacillales</taxon>
        <taxon>Bacillaceae</taxon>
        <taxon>Oceanobacillus</taxon>
    </lineage>
</organism>
<dbReference type="Pfam" id="PF12784">
    <property type="entry name" value="PDDEXK_2"/>
    <property type="match status" value="1"/>
</dbReference>
<dbReference type="PANTHER" id="PTHR41317">
    <property type="entry name" value="PD-(D_E)XK NUCLEASE FAMILY TRANSPOSASE"/>
    <property type="match status" value="1"/>
</dbReference>
<dbReference type="NCBIfam" id="TIGR01784">
    <property type="entry name" value="T_den_put_tspse"/>
    <property type="match status" value="1"/>
</dbReference>
<reference evidence="1" key="1">
    <citation type="journal article" date="2014" name="Int. J. Syst. Evol. Microbiol.">
        <title>Complete genome sequence of Corynebacterium casei LMG S-19264T (=DSM 44701T), isolated from a smear-ripened cheese.</title>
        <authorList>
            <consortium name="US DOE Joint Genome Institute (JGI-PGF)"/>
            <person name="Walter F."/>
            <person name="Albersmeier A."/>
            <person name="Kalinowski J."/>
            <person name="Ruckert C."/>
        </authorList>
    </citation>
    <scope>NUCLEOTIDE SEQUENCE</scope>
    <source>
        <strain evidence="1">JCM 17251</strain>
    </source>
</reference>
<protein>
    <submittedName>
        <fullName evidence="1">Transposase</fullName>
    </submittedName>
</protein>
<dbReference type="InterPro" id="IPR010106">
    <property type="entry name" value="RpnA"/>
</dbReference>
<keyword evidence="2" id="KW-1185">Reference proteome</keyword>
<comment type="caution">
    <text evidence="1">The sequence shown here is derived from an EMBL/GenBank/DDBJ whole genome shotgun (WGS) entry which is preliminary data.</text>
</comment>
<dbReference type="EMBL" id="BMOS01000004">
    <property type="protein sequence ID" value="GGN52580.1"/>
    <property type="molecule type" value="Genomic_DNA"/>
</dbReference>
<sequence length="370" mass="43891">MELTKSLRQYPLESIIHDTVRDEPTDYSNNESDFQSNKRFRALKRIPLPRLMNLKIDYAFKQLFGIEKNKQITIVFLNAFLQETGRDPIKDITFNNIEAGGEHVDDKQSRLDLLVVTTTGEKINVEIQFTDRYNMIRRSIYYWSGIYRSQLLSGMGYEELSDVISINLLNFNIFDQTERFHTMYHLFEDEEQFKLTNAMEFHYIEMPKLLKAWKEDKLDPWKDVLARWQLLLGMVDHRNKKFYEDIYHELEEIAMEDKTLQKPFHNWEELSMTPEQYLAYESRLKHILDEEAAKREAELRAQEAEKDGMERGMKRGMKRGIEQGMERGEEKAKKSIAQRLLSDGTEIQYVMNITGLSKEEVLEIQKDIAE</sequence>
<evidence type="ECO:0000313" key="2">
    <source>
        <dbReference type="Proteomes" id="UP000624041"/>
    </source>
</evidence>
<dbReference type="PANTHER" id="PTHR41317:SF1">
    <property type="entry name" value="PD-(D_E)XK NUCLEASE FAMILY TRANSPOSASE"/>
    <property type="match status" value="1"/>
</dbReference>
<evidence type="ECO:0000313" key="1">
    <source>
        <dbReference type="EMBL" id="GGN52580.1"/>
    </source>
</evidence>
<gene>
    <name evidence="1" type="ORF">GCM10007971_08300</name>
</gene>
<dbReference type="Proteomes" id="UP000624041">
    <property type="component" value="Unassembled WGS sequence"/>
</dbReference>
<reference evidence="1" key="2">
    <citation type="submission" date="2020-09" db="EMBL/GenBank/DDBJ databases">
        <authorList>
            <person name="Sun Q."/>
            <person name="Ohkuma M."/>
        </authorList>
    </citation>
    <scope>NUCLEOTIDE SEQUENCE</scope>
    <source>
        <strain evidence="1">JCM 17251</strain>
    </source>
</reference>